<protein>
    <submittedName>
        <fullName evidence="2">Uncharacterized protein</fullName>
    </submittedName>
</protein>
<organism evidence="2">
    <name type="scientific">viral metagenome</name>
    <dbReference type="NCBI Taxonomy" id="1070528"/>
    <lineage>
        <taxon>unclassified sequences</taxon>
        <taxon>metagenomes</taxon>
        <taxon>organismal metagenomes</taxon>
    </lineage>
</organism>
<accession>A0A6C0J8P8</accession>
<feature type="compositionally biased region" description="Basic residues" evidence="1">
    <location>
        <begin position="571"/>
        <end position="627"/>
    </location>
</feature>
<name>A0A6C0J8P8_9ZZZZ</name>
<dbReference type="AlphaFoldDB" id="A0A6C0J8P8"/>
<evidence type="ECO:0000313" key="2">
    <source>
        <dbReference type="EMBL" id="QHU01106.1"/>
    </source>
</evidence>
<feature type="compositionally biased region" description="Basic residues" evidence="1">
    <location>
        <begin position="635"/>
        <end position="645"/>
    </location>
</feature>
<sequence length="645" mass="75089">MASHRRKIQGEFFDCTIQSYNDNGGHGTHKIDYALQYGISIPILKYIEELEMIFENTNDDKSEKRTIRLEFLKNAAKFDVLANYFQHLTTYLNGGSNFPDCNSFGSNFEENKLIIITAGGNIITIFAKLLQDLIYNKHNVWFNRVMLNDWILQSQLLEFIKNCYKINPYLLEQINDLSSYDFSDFDYNILPNKCINDFGSDDNNDYGNNDNGEGYNNDNGEGYNNNNNNGEGYNNNNGEGYNNNGDDDIIFYYPDPKPDETCGFYLFRIKTSFSVDASRLPYDYNLSQGRKNCIRAGLSRNKLNLFYPQAAQEDWMEDDGLYGADDKYQNKKKCSEIIENMLIIKELIKSETLNNVNTCIELKKKEFDYRSDITGAMEYIRSVNLAMNKKLQLQTYDLTGEQTYDDTFEEWQDFLNNFSSLETILNSNLPLISIELIKEFTLEGELGNFNNNVMDYREGEEELPTPDLCKYLIVPGNLYYILKKLKGPMDKFLKSKKYIPIDGLTITFNSIIIEPRENEGDLVPKIYAEEAELDELIKSFDQLSTDSPEINHELLDFARHQLEYESGVAGRTKKIKKTNKKDKEKKKKTNKKDKEKKKKKKTNKKKTNKKDKEKKKKKKTNKKKTNKKDKEKNKKTNKKKKKTMT</sequence>
<reference evidence="2" key="1">
    <citation type="journal article" date="2020" name="Nature">
        <title>Giant virus diversity and host interactions through global metagenomics.</title>
        <authorList>
            <person name="Schulz F."/>
            <person name="Roux S."/>
            <person name="Paez-Espino D."/>
            <person name="Jungbluth S."/>
            <person name="Walsh D.A."/>
            <person name="Denef V.J."/>
            <person name="McMahon K.D."/>
            <person name="Konstantinidis K.T."/>
            <person name="Eloe-Fadrosh E.A."/>
            <person name="Kyrpides N.C."/>
            <person name="Woyke T."/>
        </authorList>
    </citation>
    <scope>NUCLEOTIDE SEQUENCE</scope>
    <source>
        <strain evidence="2">GVMAG-M-3300025860-25</strain>
    </source>
</reference>
<proteinExistence type="predicted"/>
<feature type="region of interest" description="Disordered" evidence="1">
    <location>
        <begin position="205"/>
        <end position="240"/>
    </location>
</feature>
<dbReference type="EMBL" id="MN740335">
    <property type="protein sequence ID" value="QHU01106.1"/>
    <property type="molecule type" value="Genomic_DNA"/>
</dbReference>
<evidence type="ECO:0000256" key="1">
    <source>
        <dbReference type="SAM" id="MobiDB-lite"/>
    </source>
</evidence>
<feature type="region of interest" description="Disordered" evidence="1">
    <location>
        <begin position="568"/>
        <end position="645"/>
    </location>
</feature>